<sequence>TSRRSSKYVILVAGCSRKEASCGGCSSYEATTGCSSDEAIGSLAGFLVLQQVANPSSSTAQAHS</sequence>
<reference evidence="2" key="1">
    <citation type="submission" date="2016-06" db="EMBL/GenBank/DDBJ databases">
        <title>Parallel loss of symbiosis genes in relatives of nitrogen-fixing non-legume Parasponia.</title>
        <authorList>
            <person name="Van Velzen R."/>
            <person name="Holmer R."/>
            <person name="Bu F."/>
            <person name="Rutten L."/>
            <person name="Van Zeijl A."/>
            <person name="Liu W."/>
            <person name="Santuari L."/>
            <person name="Cao Q."/>
            <person name="Sharma T."/>
            <person name="Shen D."/>
            <person name="Roswanjaya Y."/>
            <person name="Wardhani T."/>
            <person name="Kalhor M.S."/>
            <person name="Jansen J."/>
            <person name="Van den Hoogen J."/>
            <person name="Gungor B."/>
            <person name="Hartog M."/>
            <person name="Hontelez J."/>
            <person name="Verver J."/>
            <person name="Yang W.-C."/>
            <person name="Schijlen E."/>
            <person name="Repin R."/>
            <person name="Schilthuizen M."/>
            <person name="Schranz E."/>
            <person name="Heidstra R."/>
            <person name="Miyata K."/>
            <person name="Fedorova E."/>
            <person name="Kohlen W."/>
            <person name="Bisseling T."/>
            <person name="Smit S."/>
            <person name="Geurts R."/>
        </authorList>
    </citation>
    <scope>NUCLEOTIDE SEQUENCE [LARGE SCALE GENOMIC DNA]</scope>
    <source>
        <strain evidence="2">cv. RG33-2</strain>
    </source>
</reference>
<evidence type="ECO:0000313" key="2">
    <source>
        <dbReference type="Proteomes" id="UP000237000"/>
    </source>
</evidence>
<proteinExistence type="predicted"/>
<organism evidence="1 2">
    <name type="scientific">Trema orientale</name>
    <name type="common">Charcoal tree</name>
    <name type="synonym">Celtis orientalis</name>
    <dbReference type="NCBI Taxonomy" id="63057"/>
    <lineage>
        <taxon>Eukaryota</taxon>
        <taxon>Viridiplantae</taxon>
        <taxon>Streptophyta</taxon>
        <taxon>Embryophyta</taxon>
        <taxon>Tracheophyta</taxon>
        <taxon>Spermatophyta</taxon>
        <taxon>Magnoliopsida</taxon>
        <taxon>eudicotyledons</taxon>
        <taxon>Gunneridae</taxon>
        <taxon>Pentapetalae</taxon>
        <taxon>rosids</taxon>
        <taxon>fabids</taxon>
        <taxon>Rosales</taxon>
        <taxon>Cannabaceae</taxon>
        <taxon>Trema</taxon>
    </lineage>
</organism>
<dbReference type="EMBL" id="JXTC01000133">
    <property type="protein sequence ID" value="PON86372.1"/>
    <property type="molecule type" value="Genomic_DNA"/>
</dbReference>
<comment type="caution">
    <text evidence="1">The sequence shown here is derived from an EMBL/GenBank/DDBJ whole genome shotgun (WGS) entry which is preliminary data.</text>
</comment>
<feature type="non-terminal residue" evidence="1">
    <location>
        <position position="1"/>
    </location>
</feature>
<dbReference type="OrthoDB" id="10340913at2759"/>
<protein>
    <submittedName>
        <fullName evidence="1">Uncharacterized protein</fullName>
    </submittedName>
</protein>
<dbReference type="AlphaFoldDB" id="A0A2P5ELI3"/>
<dbReference type="Proteomes" id="UP000237000">
    <property type="component" value="Unassembled WGS sequence"/>
</dbReference>
<evidence type="ECO:0000313" key="1">
    <source>
        <dbReference type="EMBL" id="PON86372.1"/>
    </source>
</evidence>
<keyword evidence="2" id="KW-1185">Reference proteome</keyword>
<name>A0A2P5ELI3_TREOI</name>
<accession>A0A2P5ELI3</accession>
<dbReference type="InParanoid" id="A0A2P5ELI3"/>
<gene>
    <name evidence="1" type="ORF">TorRG33x02_178240</name>
</gene>